<dbReference type="EMBL" id="UINC01040586">
    <property type="protein sequence ID" value="SVB40662.1"/>
    <property type="molecule type" value="Genomic_DNA"/>
</dbReference>
<dbReference type="InterPro" id="IPR014710">
    <property type="entry name" value="RmlC-like_jellyroll"/>
</dbReference>
<gene>
    <name evidence="3" type="ORF">METZ01_LOCUS193516</name>
</gene>
<dbReference type="PANTHER" id="PTHR36440">
    <property type="entry name" value="PUTATIVE (AFU_ORTHOLOGUE AFUA_8G07350)-RELATED"/>
    <property type="match status" value="1"/>
</dbReference>
<keyword evidence="1" id="KW-1133">Transmembrane helix</keyword>
<evidence type="ECO:0000256" key="1">
    <source>
        <dbReference type="SAM" id="Phobius"/>
    </source>
</evidence>
<dbReference type="AlphaFoldDB" id="A0A382DRG0"/>
<feature type="domain" description="Cupin type-2" evidence="2">
    <location>
        <begin position="81"/>
        <end position="147"/>
    </location>
</feature>
<keyword evidence="1" id="KW-0812">Transmembrane</keyword>
<sequence>MPILKNNTLGQAPRALIISLGLICIYLALSCLIHHWLLPELPISPQLAPERGTLITNSRAGEEIRVLRDRFETDVAFVQIEVTLAPGGSVPLAHIHSNTEERFVGVEGTTVLTVDGGTHLLNPGETLIVPPGISHVPSNPSSQRVRFQVTFPALSNLDIFLVQVHGFLGRDHEPPSLPDQALQLMRYADAYDVYLAGPPLRLQMVGLWLLTPTLRMLGYRRFSSRATLTNPTRVGEP</sequence>
<evidence type="ECO:0000313" key="3">
    <source>
        <dbReference type="EMBL" id="SVB40662.1"/>
    </source>
</evidence>
<organism evidence="3">
    <name type="scientific">marine metagenome</name>
    <dbReference type="NCBI Taxonomy" id="408172"/>
    <lineage>
        <taxon>unclassified sequences</taxon>
        <taxon>metagenomes</taxon>
        <taxon>ecological metagenomes</taxon>
    </lineage>
</organism>
<name>A0A382DRG0_9ZZZZ</name>
<evidence type="ECO:0000259" key="2">
    <source>
        <dbReference type="Pfam" id="PF07883"/>
    </source>
</evidence>
<dbReference type="PANTHER" id="PTHR36440:SF1">
    <property type="entry name" value="PUTATIVE (AFU_ORTHOLOGUE AFUA_8G07350)-RELATED"/>
    <property type="match status" value="1"/>
</dbReference>
<keyword evidence="1" id="KW-0472">Membrane</keyword>
<dbReference type="Pfam" id="PF07883">
    <property type="entry name" value="Cupin_2"/>
    <property type="match status" value="1"/>
</dbReference>
<dbReference type="PROSITE" id="PS51257">
    <property type="entry name" value="PROKAR_LIPOPROTEIN"/>
    <property type="match status" value="1"/>
</dbReference>
<dbReference type="SUPFAM" id="SSF51182">
    <property type="entry name" value="RmlC-like cupins"/>
    <property type="match status" value="1"/>
</dbReference>
<dbReference type="InterPro" id="IPR013096">
    <property type="entry name" value="Cupin_2"/>
</dbReference>
<feature type="transmembrane region" description="Helical" evidence="1">
    <location>
        <begin position="12"/>
        <end position="37"/>
    </location>
</feature>
<accession>A0A382DRG0</accession>
<reference evidence="3" key="1">
    <citation type="submission" date="2018-05" db="EMBL/GenBank/DDBJ databases">
        <authorList>
            <person name="Lanie J.A."/>
            <person name="Ng W.-L."/>
            <person name="Kazmierczak K.M."/>
            <person name="Andrzejewski T.M."/>
            <person name="Davidsen T.M."/>
            <person name="Wayne K.J."/>
            <person name="Tettelin H."/>
            <person name="Glass J.I."/>
            <person name="Rusch D."/>
            <person name="Podicherti R."/>
            <person name="Tsui H.-C.T."/>
            <person name="Winkler M.E."/>
        </authorList>
    </citation>
    <scope>NUCLEOTIDE SEQUENCE</scope>
</reference>
<proteinExistence type="predicted"/>
<dbReference type="InterPro" id="IPR053146">
    <property type="entry name" value="QDO-like"/>
</dbReference>
<dbReference type="Gene3D" id="2.60.120.10">
    <property type="entry name" value="Jelly Rolls"/>
    <property type="match status" value="1"/>
</dbReference>
<protein>
    <recommendedName>
        <fullName evidence="2">Cupin type-2 domain-containing protein</fullName>
    </recommendedName>
</protein>
<dbReference type="InterPro" id="IPR011051">
    <property type="entry name" value="RmlC_Cupin_sf"/>
</dbReference>